<evidence type="ECO:0000313" key="1">
    <source>
        <dbReference type="EMBL" id="KAF8452332.1"/>
    </source>
</evidence>
<reference evidence="1" key="2">
    <citation type="journal article" date="2020" name="Nat. Commun.">
        <title>Large-scale genome sequencing of mycorrhizal fungi provides insights into the early evolution of symbiotic traits.</title>
        <authorList>
            <person name="Miyauchi S."/>
            <person name="Kiss E."/>
            <person name="Kuo A."/>
            <person name="Drula E."/>
            <person name="Kohler A."/>
            <person name="Sanchez-Garcia M."/>
            <person name="Morin E."/>
            <person name="Andreopoulos B."/>
            <person name="Barry K.W."/>
            <person name="Bonito G."/>
            <person name="Buee M."/>
            <person name="Carver A."/>
            <person name="Chen C."/>
            <person name="Cichocki N."/>
            <person name="Clum A."/>
            <person name="Culley D."/>
            <person name="Crous P.W."/>
            <person name="Fauchery L."/>
            <person name="Girlanda M."/>
            <person name="Hayes R.D."/>
            <person name="Keri Z."/>
            <person name="LaButti K."/>
            <person name="Lipzen A."/>
            <person name="Lombard V."/>
            <person name="Magnuson J."/>
            <person name="Maillard F."/>
            <person name="Murat C."/>
            <person name="Nolan M."/>
            <person name="Ohm R.A."/>
            <person name="Pangilinan J."/>
            <person name="Pereira M.F."/>
            <person name="Perotto S."/>
            <person name="Peter M."/>
            <person name="Pfister S."/>
            <person name="Riley R."/>
            <person name="Sitrit Y."/>
            <person name="Stielow J.B."/>
            <person name="Szollosi G."/>
            <person name="Zifcakova L."/>
            <person name="Stursova M."/>
            <person name="Spatafora J.W."/>
            <person name="Tedersoo L."/>
            <person name="Vaario L.M."/>
            <person name="Yamada A."/>
            <person name="Yan M."/>
            <person name="Wang P."/>
            <person name="Xu J."/>
            <person name="Bruns T."/>
            <person name="Baldrian P."/>
            <person name="Vilgalys R."/>
            <person name="Dunand C."/>
            <person name="Henrissat B."/>
            <person name="Grigoriev I.V."/>
            <person name="Hibbett D."/>
            <person name="Nagy L.G."/>
            <person name="Martin F.M."/>
        </authorList>
    </citation>
    <scope>NUCLEOTIDE SEQUENCE</scope>
    <source>
        <strain evidence="1">BED1</strain>
    </source>
</reference>
<dbReference type="Proteomes" id="UP001194468">
    <property type="component" value="Unassembled WGS sequence"/>
</dbReference>
<dbReference type="AlphaFoldDB" id="A0AAD4GM45"/>
<evidence type="ECO:0000313" key="2">
    <source>
        <dbReference type="Proteomes" id="UP001194468"/>
    </source>
</evidence>
<dbReference type="PANTHER" id="PTHR38123">
    <property type="entry name" value="CELL WALL SERINE-THREONINE-RICH GALACTOMANNOPROTEIN MP1 (AFU_ORTHOLOGUE AFUA_4G03240)"/>
    <property type="match status" value="1"/>
</dbReference>
<dbReference type="PANTHER" id="PTHR38123:SF1">
    <property type="entry name" value="HYDROPHOBIC SURFACE BINDING PROTEIN"/>
    <property type="match status" value="1"/>
</dbReference>
<organism evidence="1 2">
    <name type="scientific">Boletus edulis BED1</name>
    <dbReference type="NCBI Taxonomy" id="1328754"/>
    <lineage>
        <taxon>Eukaryota</taxon>
        <taxon>Fungi</taxon>
        <taxon>Dikarya</taxon>
        <taxon>Basidiomycota</taxon>
        <taxon>Agaricomycotina</taxon>
        <taxon>Agaricomycetes</taxon>
        <taxon>Agaricomycetidae</taxon>
        <taxon>Boletales</taxon>
        <taxon>Boletineae</taxon>
        <taxon>Boletaceae</taxon>
        <taxon>Boletoideae</taxon>
        <taxon>Boletus</taxon>
    </lineage>
</organism>
<proteinExistence type="predicted"/>
<accession>A0AAD4GM45</accession>
<sequence>MSRSGCYHAVRPIEGYFHFHVSQLQGIKGARCSVPPLPRSFFSRSAMSIRLSFVTLIFAVAALGMPVKRDAAKVGQDIENLDEQAQALDASVNAFPNMGGTLTQVYGIHQAAVNMDKYIKTTTNDVNAIEGFSDDEGNSMLSLIKEGLAPDVKKGLDDLVAKKSALFALGADSITKADIDTLKEDSNAFKNAIVAKAPANLKNDFMEQFDAIINELANAANVYST</sequence>
<dbReference type="InterPro" id="IPR021054">
    <property type="entry name" value="Cell_wall_mannoprotein_1"/>
</dbReference>
<dbReference type="Gene3D" id="1.20.1280.140">
    <property type="match status" value="1"/>
</dbReference>
<protein>
    <submittedName>
        <fullName evidence="1">Hydrophobic surface binding protein A-domain-containing protein</fullName>
    </submittedName>
</protein>
<reference evidence="1" key="1">
    <citation type="submission" date="2019-10" db="EMBL/GenBank/DDBJ databases">
        <authorList>
            <consortium name="DOE Joint Genome Institute"/>
            <person name="Kuo A."/>
            <person name="Miyauchi S."/>
            <person name="Kiss E."/>
            <person name="Drula E."/>
            <person name="Kohler A."/>
            <person name="Sanchez-Garcia M."/>
            <person name="Andreopoulos B."/>
            <person name="Barry K.W."/>
            <person name="Bonito G."/>
            <person name="Buee M."/>
            <person name="Carver A."/>
            <person name="Chen C."/>
            <person name="Cichocki N."/>
            <person name="Clum A."/>
            <person name="Culley D."/>
            <person name="Crous P.W."/>
            <person name="Fauchery L."/>
            <person name="Girlanda M."/>
            <person name="Hayes R."/>
            <person name="Keri Z."/>
            <person name="LaButti K."/>
            <person name="Lipzen A."/>
            <person name="Lombard V."/>
            <person name="Magnuson J."/>
            <person name="Maillard F."/>
            <person name="Morin E."/>
            <person name="Murat C."/>
            <person name="Nolan M."/>
            <person name="Ohm R."/>
            <person name="Pangilinan J."/>
            <person name="Pereira M."/>
            <person name="Perotto S."/>
            <person name="Peter M."/>
            <person name="Riley R."/>
            <person name="Sitrit Y."/>
            <person name="Stielow B."/>
            <person name="Szollosi G."/>
            <person name="Zifcakova L."/>
            <person name="Stursova M."/>
            <person name="Spatafora J.W."/>
            <person name="Tedersoo L."/>
            <person name="Vaario L.-M."/>
            <person name="Yamada A."/>
            <person name="Yan M."/>
            <person name="Wang P."/>
            <person name="Xu J."/>
            <person name="Bruns T."/>
            <person name="Baldrian P."/>
            <person name="Vilgalys R."/>
            <person name="Henrissat B."/>
            <person name="Grigoriev I.V."/>
            <person name="Hibbett D."/>
            <person name="Nagy L.G."/>
            <person name="Martin F.M."/>
        </authorList>
    </citation>
    <scope>NUCLEOTIDE SEQUENCE</scope>
    <source>
        <strain evidence="1">BED1</strain>
    </source>
</reference>
<dbReference type="EMBL" id="WHUW01000001">
    <property type="protein sequence ID" value="KAF8452332.1"/>
    <property type="molecule type" value="Genomic_DNA"/>
</dbReference>
<dbReference type="GO" id="GO:0005576">
    <property type="term" value="C:extracellular region"/>
    <property type="evidence" value="ECO:0007669"/>
    <property type="project" value="TreeGrafter"/>
</dbReference>
<name>A0AAD4GM45_BOLED</name>
<keyword evidence="2" id="KW-1185">Reference proteome</keyword>
<comment type="caution">
    <text evidence="1">The sequence shown here is derived from an EMBL/GenBank/DDBJ whole genome shotgun (WGS) entry which is preliminary data.</text>
</comment>
<gene>
    <name evidence="1" type="ORF">L210DRAFT_3626529</name>
</gene>
<dbReference type="Pfam" id="PF12296">
    <property type="entry name" value="HsbA"/>
    <property type="match status" value="1"/>
</dbReference>